<evidence type="ECO:0000256" key="3">
    <source>
        <dbReference type="ARBA" id="ARBA00008827"/>
    </source>
</evidence>
<keyword evidence="5 11" id="KW-0963">Cytoplasm</keyword>
<dbReference type="AlphaFoldDB" id="A0AAJ0GIZ7"/>
<evidence type="ECO:0000256" key="8">
    <source>
        <dbReference type="ARBA" id="ARBA00023034"/>
    </source>
</evidence>
<name>A0AAJ0GIZ7_9PEZI</name>
<dbReference type="Gene3D" id="1.25.40.10">
    <property type="entry name" value="Tetratricopeptide repeat domain"/>
    <property type="match status" value="1"/>
</dbReference>
<proteinExistence type="inferred from homology"/>
<gene>
    <name evidence="12" type="ORF">LTR09_000099</name>
</gene>
<keyword evidence="9 11" id="KW-0472">Membrane</keyword>
<evidence type="ECO:0000256" key="1">
    <source>
        <dbReference type="ARBA" id="ARBA00004255"/>
    </source>
</evidence>
<comment type="function">
    <text evidence="11">The coatomer is a cytosolic protein complex that binds to dilysine motifs and reversibly associates with Golgi non-clathrin-coated vesicles, which further mediate biosynthetic protein transport from the ER, via the Golgi up to the trans Golgi network. The coatomer complex is required for budding from Golgi membranes, and is essential for the retrograde Golgi-to-ER transport of dilysine-tagged proteins.</text>
</comment>
<dbReference type="GO" id="GO:0000139">
    <property type="term" value="C:Golgi membrane"/>
    <property type="evidence" value="ECO:0007669"/>
    <property type="project" value="UniProtKB-SubCell"/>
</dbReference>
<keyword evidence="8 11" id="KW-0333">Golgi apparatus</keyword>
<protein>
    <recommendedName>
        <fullName evidence="11">Coatomer subunit epsilon</fullName>
    </recommendedName>
</protein>
<comment type="subcellular location">
    <subcellularLocation>
        <location evidence="2">Cytoplasmic vesicle</location>
        <location evidence="2">COPI-coated vesicle membrane</location>
        <topology evidence="2">Peripheral membrane protein</topology>
        <orientation evidence="2">Cytoplasmic side</orientation>
    </subcellularLocation>
    <subcellularLocation>
        <location evidence="1">Golgi apparatus membrane</location>
        <topology evidence="1">Peripheral membrane protein</topology>
        <orientation evidence="1">Cytoplasmic side</orientation>
    </subcellularLocation>
</comment>
<evidence type="ECO:0000256" key="9">
    <source>
        <dbReference type="ARBA" id="ARBA00023136"/>
    </source>
</evidence>
<dbReference type="PIRSF" id="PIRSF016478">
    <property type="entry name" value="Coatomer_esu"/>
    <property type="match status" value="1"/>
</dbReference>
<evidence type="ECO:0000256" key="11">
    <source>
        <dbReference type="PIRNR" id="PIRNR016478"/>
    </source>
</evidence>
<evidence type="ECO:0000256" key="4">
    <source>
        <dbReference type="ARBA" id="ARBA00022448"/>
    </source>
</evidence>
<keyword evidence="7 11" id="KW-0653">Protein transport</keyword>
<comment type="similarity">
    <text evidence="3 11">Belongs to the COPE family.</text>
</comment>
<keyword evidence="10 11" id="KW-0968">Cytoplasmic vesicle</keyword>
<keyword evidence="13" id="KW-1185">Reference proteome</keyword>
<dbReference type="GO" id="GO:0005198">
    <property type="term" value="F:structural molecule activity"/>
    <property type="evidence" value="ECO:0007669"/>
    <property type="project" value="UniProtKB-UniRule"/>
</dbReference>
<keyword evidence="4 11" id="KW-0813">Transport</keyword>
<dbReference type="Pfam" id="PF04733">
    <property type="entry name" value="Coatomer_E"/>
    <property type="match status" value="1"/>
</dbReference>
<evidence type="ECO:0000256" key="2">
    <source>
        <dbReference type="ARBA" id="ARBA00004347"/>
    </source>
</evidence>
<dbReference type="GO" id="GO:0006890">
    <property type="term" value="P:retrograde vesicle-mediated transport, Golgi to endoplasmic reticulum"/>
    <property type="evidence" value="ECO:0007669"/>
    <property type="project" value="UniProtKB-UniRule"/>
</dbReference>
<organism evidence="12 13">
    <name type="scientific">Extremus antarcticus</name>
    <dbReference type="NCBI Taxonomy" id="702011"/>
    <lineage>
        <taxon>Eukaryota</taxon>
        <taxon>Fungi</taxon>
        <taxon>Dikarya</taxon>
        <taxon>Ascomycota</taxon>
        <taxon>Pezizomycotina</taxon>
        <taxon>Dothideomycetes</taxon>
        <taxon>Dothideomycetidae</taxon>
        <taxon>Mycosphaerellales</taxon>
        <taxon>Extremaceae</taxon>
        <taxon>Extremus</taxon>
    </lineage>
</organism>
<dbReference type="PANTHER" id="PTHR10805:SF0">
    <property type="entry name" value="COATOMER SUBUNIT EPSILON"/>
    <property type="match status" value="1"/>
</dbReference>
<dbReference type="Proteomes" id="UP001271007">
    <property type="component" value="Unassembled WGS sequence"/>
</dbReference>
<dbReference type="InterPro" id="IPR011990">
    <property type="entry name" value="TPR-like_helical_dom_sf"/>
</dbReference>
<evidence type="ECO:0000313" key="12">
    <source>
        <dbReference type="EMBL" id="KAK3058535.1"/>
    </source>
</evidence>
<keyword evidence="6 11" id="KW-0931">ER-Golgi transport</keyword>
<accession>A0AAJ0GIZ7</accession>
<evidence type="ECO:0000256" key="10">
    <source>
        <dbReference type="ARBA" id="ARBA00023329"/>
    </source>
</evidence>
<evidence type="ECO:0000256" key="5">
    <source>
        <dbReference type="ARBA" id="ARBA00022490"/>
    </source>
</evidence>
<evidence type="ECO:0000256" key="6">
    <source>
        <dbReference type="ARBA" id="ARBA00022892"/>
    </source>
</evidence>
<dbReference type="EMBL" id="JAWDJX010000001">
    <property type="protein sequence ID" value="KAK3058535.1"/>
    <property type="molecule type" value="Genomic_DNA"/>
</dbReference>
<evidence type="ECO:0000256" key="7">
    <source>
        <dbReference type="ARBA" id="ARBA00022927"/>
    </source>
</evidence>
<dbReference type="InterPro" id="IPR006822">
    <property type="entry name" value="Coatomer_esu"/>
</dbReference>
<dbReference type="GO" id="GO:0006888">
    <property type="term" value="P:endoplasmic reticulum to Golgi vesicle-mediated transport"/>
    <property type="evidence" value="ECO:0007669"/>
    <property type="project" value="TreeGrafter"/>
</dbReference>
<dbReference type="GO" id="GO:0015031">
    <property type="term" value="P:protein transport"/>
    <property type="evidence" value="ECO:0007669"/>
    <property type="project" value="UniProtKB-UniRule"/>
</dbReference>
<dbReference type="GO" id="GO:0006891">
    <property type="term" value="P:intra-Golgi vesicle-mediated transport"/>
    <property type="evidence" value="ECO:0007669"/>
    <property type="project" value="TreeGrafter"/>
</dbReference>
<evidence type="ECO:0000313" key="13">
    <source>
        <dbReference type="Proteomes" id="UP001271007"/>
    </source>
</evidence>
<sequence length="303" mass="32683">MDPFSSDGELVHIHTAFTQSQYPTVLSDFDPSSFSANNKLPVQVLQYRAQCALGQYDDVISSISDSDAKSTPDLAAVRVYASFLQSSARGSDGSDALAEAERIAAGNKDNLSVQLLVGTILARSGSPENALELLIRHQGSLDAVALIIQIHLSQNRMDLAVKEAKSARSFAQDALLVNLAESWIGMRKGGEEYQKAFYVFEELAQSPSSSSAATLVSQAVSELHMGRVEEAETALNSALAMEPENSAALANKLVLDTILGRDTEDAKMKLEAADAQNEMLDDFKAKREAFQAAMGKYSPKFEP</sequence>
<comment type="caution">
    <text evidence="12">The sequence shown here is derived from an EMBL/GenBank/DDBJ whole genome shotgun (WGS) entry which is preliminary data.</text>
</comment>
<dbReference type="GO" id="GO:0030126">
    <property type="term" value="C:COPI vesicle coat"/>
    <property type="evidence" value="ECO:0007669"/>
    <property type="project" value="TreeGrafter"/>
</dbReference>
<reference evidence="12" key="1">
    <citation type="submission" date="2023-04" db="EMBL/GenBank/DDBJ databases">
        <title>Black Yeasts Isolated from many extreme environments.</title>
        <authorList>
            <person name="Coleine C."/>
            <person name="Stajich J.E."/>
            <person name="Selbmann L."/>
        </authorList>
    </citation>
    <scope>NUCLEOTIDE SEQUENCE</scope>
    <source>
        <strain evidence="12">CCFEE 5312</strain>
    </source>
</reference>
<dbReference type="SUPFAM" id="SSF48452">
    <property type="entry name" value="TPR-like"/>
    <property type="match status" value="1"/>
</dbReference>
<dbReference type="PANTHER" id="PTHR10805">
    <property type="entry name" value="COATOMER SUBUNIT EPSILON"/>
    <property type="match status" value="1"/>
</dbReference>